<dbReference type="PANTHER" id="PTHR36927">
    <property type="entry name" value="BLR4337 PROTEIN"/>
    <property type="match status" value="1"/>
</dbReference>
<accession>A0A402BFY9</accession>
<name>A0A402BFY9_9CHLR</name>
<keyword evidence="1" id="KW-0812">Transmembrane</keyword>
<dbReference type="InterPro" id="IPR002656">
    <property type="entry name" value="Acyl_transf_3_dom"/>
</dbReference>
<comment type="caution">
    <text evidence="3">The sequence shown here is derived from an EMBL/GenBank/DDBJ whole genome shotgun (WGS) entry which is preliminary data.</text>
</comment>
<feature type="transmembrane region" description="Helical" evidence="1">
    <location>
        <begin position="285"/>
        <end position="309"/>
    </location>
</feature>
<feature type="transmembrane region" description="Helical" evidence="1">
    <location>
        <begin position="253"/>
        <end position="273"/>
    </location>
</feature>
<dbReference type="InterPro" id="IPR050623">
    <property type="entry name" value="Glucan_succinyl_AcylTrfase"/>
</dbReference>
<feature type="transmembrane region" description="Helical" evidence="1">
    <location>
        <begin position="188"/>
        <end position="211"/>
    </location>
</feature>
<feature type="transmembrane region" description="Helical" evidence="1">
    <location>
        <begin position="57"/>
        <end position="78"/>
    </location>
</feature>
<keyword evidence="1" id="KW-1133">Transmembrane helix</keyword>
<dbReference type="OrthoDB" id="5446016at2"/>
<dbReference type="PANTHER" id="PTHR36927:SF3">
    <property type="entry name" value="GLUCANS BIOSYNTHESIS PROTEIN C"/>
    <property type="match status" value="1"/>
</dbReference>
<feature type="transmembrane region" description="Helical" evidence="1">
    <location>
        <begin position="20"/>
        <end position="37"/>
    </location>
</feature>
<feature type="transmembrane region" description="Helical" evidence="1">
    <location>
        <begin position="354"/>
        <end position="378"/>
    </location>
</feature>
<keyword evidence="1" id="KW-0472">Membrane</keyword>
<evidence type="ECO:0000259" key="2">
    <source>
        <dbReference type="Pfam" id="PF01757"/>
    </source>
</evidence>
<protein>
    <recommendedName>
        <fullName evidence="2">Acyltransferase 3 domain-containing protein</fullName>
    </recommendedName>
</protein>
<sequence>MQTDTIKKQKADRIYYFDWLRTGAFIIVVLIHCIHMFSELYITRTGMPAFITNEGEAYALSFVAQWCMALYFLLAGASTWLTLRRKGPRQFIQDRVRRLLVPLVVGFVLLVPLQTYFEMVSNGQYTGTLLLFYPYFLESIFFAGKFSLMVTSIHHLWFLLYLFCISLLALPLCLYLRSEQGQRWIKRLVKLCCEQPAGIVVLALPIAVIQITLRASFPVYCSLTDIVCWLLVYMYGYILFADPRFRLIIQRQGKVALIIGSSGFMLILLVWKAGLLHNYDVQPDYSVGCLLFQVLFSLLLWSWLLVTLASADQYLNVGNSWLKYGSEASFSWYLLHFPVVVVVAYYILPLQLNVLASFALIGPGSLMLTFVLTDLLYVKLHGMRTLWQTWMQPTLTRRFSGQHLNFPAHQPQFGRVITGKLDG</sequence>
<dbReference type="RefSeq" id="WP_126630379.1">
    <property type="nucleotide sequence ID" value="NZ_BIFT01000002.1"/>
</dbReference>
<feature type="transmembrane region" description="Helical" evidence="1">
    <location>
        <begin position="156"/>
        <end position="176"/>
    </location>
</feature>
<gene>
    <name evidence="3" type="ORF">KDA_57130</name>
</gene>
<dbReference type="EMBL" id="BIFT01000002">
    <property type="protein sequence ID" value="GCE30229.1"/>
    <property type="molecule type" value="Genomic_DNA"/>
</dbReference>
<reference evidence="4" key="1">
    <citation type="submission" date="2018-12" db="EMBL/GenBank/DDBJ databases">
        <title>Tengunoibacter tsumagoiensis gen. nov., sp. nov., Dictyobacter kobayashii sp. nov., D. alpinus sp. nov., and D. joshuensis sp. nov. and description of Dictyobacteraceae fam. nov. within the order Ktedonobacterales isolated from Tengu-no-mugimeshi.</title>
        <authorList>
            <person name="Wang C.M."/>
            <person name="Zheng Y."/>
            <person name="Sakai Y."/>
            <person name="Toyoda A."/>
            <person name="Minakuchi Y."/>
            <person name="Abe K."/>
            <person name="Yokota A."/>
            <person name="Yabe S."/>
        </authorList>
    </citation>
    <scope>NUCLEOTIDE SEQUENCE [LARGE SCALE GENOMIC DNA]</scope>
    <source>
        <strain evidence="4">Uno16</strain>
    </source>
</reference>
<dbReference type="Proteomes" id="UP000287171">
    <property type="component" value="Unassembled WGS sequence"/>
</dbReference>
<feature type="transmembrane region" description="Helical" evidence="1">
    <location>
        <begin position="217"/>
        <end position="241"/>
    </location>
</feature>
<feature type="transmembrane region" description="Helical" evidence="1">
    <location>
        <begin position="330"/>
        <end position="348"/>
    </location>
</feature>
<proteinExistence type="predicted"/>
<organism evidence="3 4">
    <name type="scientific">Dictyobacter alpinus</name>
    <dbReference type="NCBI Taxonomy" id="2014873"/>
    <lineage>
        <taxon>Bacteria</taxon>
        <taxon>Bacillati</taxon>
        <taxon>Chloroflexota</taxon>
        <taxon>Ktedonobacteria</taxon>
        <taxon>Ktedonobacterales</taxon>
        <taxon>Dictyobacteraceae</taxon>
        <taxon>Dictyobacter</taxon>
    </lineage>
</organism>
<evidence type="ECO:0000256" key="1">
    <source>
        <dbReference type="SAM" id="Phobius"/>
    </source>
</evidence>
<evidence type="ECO:0000313" key="4">
    <source>
        <dbReference type="Proteomes" id="UP000287171"/>
    </source>
</evidence>
<feature type="domain" description="Acyltransferase 3" evidence="2">
    <location>
        <begin position="14"/>
        <end position="373"/>
    </location>
</feature>
<evidence type="ECO:0000313" key="3">
    <source>
        <dbReference type="EMBL" id="GCE30229.1"/>
    </source>
</evidence>
<keyword evidence="4" id="KW-1185">Reference proteome</keyword>
<dbReference type="GO" id="GO:0016747">
    <property type="term" value="F:acyltransferase activity, transferring groups other than amino-acyl groups"/>
    <property type="evidence" value="ECO:0007669"/>
    <property type="project" value="InterPro"/>
</dbReference>
<feature type="transmembrane region" description="Helical" evidence="1">
    <location>
        <begin position="99"/>
        <end position="117"/>
    </location>
</feature>
<dbReference type="AlphaFoldDB" id="A0A402BFY9"/>
<dbReference type="Pfam" id="PF01757">
    <property type="entry name" value="Acyl_transf_3"/>
    <property type="match status" value="1"/>
</dbReference>